<protein>
    <submittedName>
        <fullName evidence="1">Uncharacterized protein</fullName>
    </submittedName>
</protein>
<dbReference type="Proteomes" id="UP000003344">
    <property type="component" value="Unassembled WGS sequence"/>
</dbReference>
<name>D2ZU61_NEIM2</name>
<proteinExistence type="predicted"/>
<sequence length="41" mass="4385">MRNCNLVCRIAYTTYPNTFSVIPAPAVACPRVGGGGNDDNR</sequence>
<evidence type="ECO:0000313" key="1">
    <source>
        <dbReference type="EMBL" id="EFC89246.1"/>
    </source>
</evidence>
<organism evidence="1 2">
    <name type="scientific">Neisseria mucosa (strain ATCC 25996 / DSM 4631 / NCTC 10774 / M26)</name>
    <dbReference type="NCBI Taxonomy" id="546266"/>
    <lineage>
        <taxon>Bacteria</taxon>
        <taxon>Pseudomonadati</taxon>
        <taxon>Pseudomonadota</taxon>
        <taxon>Betaproteobacteria</taxon>
        <taxon>Neisseriales</taxon>
        <taxon>Neisseriaceae</taxon>
        <taxon>Neisseria</taxon>
    </lineage>
</organism>
<gene>
    <name evidence="1" type="ORF">NEIMUCOT_04149</name>
</gene>
<comment type="caution">
    <text evidence="1">The sequence shown here is derived from an EMBL/GenBank/DDBJ whole genome shotgun (WGS) entry which is preliminary data.</text>
</comment>
<reference evidence="1 2" key="1">
    <citation type="submission" date="2009-10" db="EMBL/GenBank/DDBJ databases">
        <authorList>
            <person name="Weinstock G."/>
            <person name="Sodergren E."/>
            <person name="Clifton S."/>
            <person name="Fulton L."/>
            <person name="Fulton B."/>
            <person name="Courtney L."/>
            <person name="Fronick C."/>
            <person name="Harrison M."/>
            <person name="Strong C."/>
            <person name="Farmer C."/>
            <person name="Delahaunty K."/>
            <person name="Markovic C."/>
            <person name="Hall O."/>
            <person name="Minx P."/>
            <person name="Tomlinson C."/>
            <person name="Mitreva M."/>
            <person name="Nelson J."/>
            <person name="Hou S."/>
            <person name="Wollam A."/>
            <person name="Pepin K.H."/>
            <person name="Johnson M."/>
            <person name="Bhonagiri V."/>
            <person name="Nash W.E."/>
            <person name="Warren W."/>
            <person name="Chinwalla A."/>
            <person name="Mardis E.R."/>
            <person name="Wilson R.K."/>
        </authorList>
    </citation>
    <scope>NUCLEOTIDE SEQUENCE [LARGE SCALE GENOMIC DNA]</scope>
    <source>
        <strain evidence="2">ATCC 25996 / DSM 4631 / NCTC 10774 / M26</strain>
    </source>
</reference>
<dbReference type="EMBL" id="ACDX02000003">
    <property type="protein sequence ID" value="EFC89246.1"/>
    <property type="molecule type" value="Genomic_DNA"/>
</dbReference>
<dbReference type="AlphaFoldDB" id="D2ZU61"/>
<accession>D2ZU61</accession>
<evidence type="ECO:0000313" key="2">
    <source>
        <dbReference type="Proteomes" id="UP000003344"/>
    </source>
</evidence>